<sequence length="73" mass="8060">MEHPDDTEVASKLTKGESDSSPCGIQSGRNETSGDSDNPGLDDLSRQKRQKTLGRREGGKLRHHNRIVSDSKR</sequence>
<name>A0A8T2NW93_9TELE</name>
<evidence type="ECO:0000313" key="2">
    <source>
        <dbReference type="EMBL" id="KAG9341852.1"/>
    </source>
</evidence>
<feature type="region of interest" description="Disordered" evidence="1">
    <location>
        <begin position="1"/>
        <end position="73"/>
    </location>
</feature>
<reference evidence="2" key="1">
    <citation type="thesis" date="2021" institute="BYU ScholarsArchive" country="Provo, UT, USA">
        <title>Applications of and Algorithms for Genome Assembly and Genomic Analyses with an Emphasis on Marine Teleosts.</title>
        <authorList>
            <person name="Pickett B.D."/>
        </authorList>
    </citation>
    <scope>NUCLEOTIDE SEQUENCE</scope>
    <source>
        <strain evidence="2">HI-2016</strain>
    </source>
</reference>
<comment type="caution">
    <text evidence="2">The sequence shown here is derived from an EMBL/GenBank/DDBJ whole genome shotgun (WGS) entry which is preliminary data.</text>
</comment>
<dbReference type="AlphaFoldDB" id="A0A8T2NW93"/>
<proteinExistence type="predicted"/>
<feature type="compositionally biased region" description="Polar residues" evidence="1">
    <location>
        <begin position="19"/>
        <end position="36"/>
    </location>
</feature>
<gene>
    <name evidence="2" type="ORF">JZ751_018576</name>
</gene>
<keyword evidence="3" id="KW-1185">Reference proteome</keyword>
<evidence type="ECO:0000256" key="1">
    <source>
        <dbReference type="SAM" id="MobiDB-lite"/>
    </source>
</evidence>
<evidence type="ECO:0000313" key="3">
    <source>
        <dbReference type="Proteomes" id="UP000824540"/>
    </source>
</evidence>
<protein>
    <submittedName>
        <fullName evidence="2">Uncharacterized protein</fullName>
    </submittedName>
</protein>
<accession>A0A8T2NW93</accession>
<dbReference type="EMBL" id="JAFBMS010000032">
    <property type="protein sequence ID" value="KAG9341852.1"/>
    <property type="molecule type" value="Genomic_DNA"/>
</dbReference>
<organism evidence="2 3">
    <name type="scientific">Albula glossodonta</name>
    <name type="common">roundjaw bonefish</name>
    <dbReference type="NCBI Taxonomy" id="121402"/>
    <lineage>
        <taxon>Eukaryota</taxon>
        <taxon>Metazoa</taxon>
        <taxon>Chordata</taxon>
        <taxon>Craniata</taxon>
        <taxon>Vertebrata</taxon>
        <taxon>Euteleostomi</taxon>
        <taxon>Actinopterygii</taxon>
        <taxon>Neopterygii</taxon>
        <taxon>Teleostei</taxon>
        <taxon>Albuliformes</taxon>
        <taxon>Albulidae</taxon>
        <taxon>Albula</taxon>
    </lineage>
</organism>
<dbReference type="Proteomes" id="UP000824540">
    <property type="component" value="Unassembled WGS sequence"/>
</dbReference>